<accession>A0A5B7FSK2</accession>
<organism evidence="1 2">
    <name type="scientific">Portunus trituberculatus</name>
    <name type="common">Swimming crab</name>
    <name type="synonym">Neptunus trituberculatus</name>
    <dbReference type="NCBI Taxonomy" id="210409"/>
    <lineage>
        <taxon>Eukaryota</taxon>
        <taxon>Metazoa</taxon>
        <taxon>Ecdysozoa</taxon>
        <taxon>Arthropoda</taxon>
        <taxon>Crustacea</taxon>
        <taxon>Multicrustacea</taxon>
        <taxon>Malacostraca</taxon>
        <taxon>Eumalacostraca</taxon>
        <taxon>Eucarida</taxon>
        <taxon>Decapoda</taxon>
        <taxon>Pleocyemata</taxon>
        <taxon>Brachyura</taxon>
        <taxon>Eubrachyura</taxon>
        <taxon>Portunoidea</taxon>
        <taxon>Portunidae</taxon>
        <taxon>Portuninae</taxon>
        <taxon>Portunus</taxon>
    </lineage>
</organism>
<evidence type="ECO:0000313" key="1">
    <source>
        <dbReference type="EMBL" id="MPC48476.1"/>
    </source>
</evidence>
<dbReference type="EMBL" id="VSRR010008304">
    <property type="protein sequence ID" value="MPC48476.1"/>
    <property type="molecule type" value="Genomic_DNA"/>
</dbReference>
<sequence>MRDTVDKRKTFVIFGMKEKKNPNKFTREREEKELAKTVIK</sequence>
<protein>
    <submittedName>
        <fullName evidence="1">Uncharacterized protein</fullName>
    </submittedName>
</protein>
<dbReference type="Proteomes" id="UP000324222">
    <property type="component" value="Unassembled WGS sequence"/>
</dbReference>
<gene>
    <name evidence="1" type="ORF">E2C01_042249</name>
</gene>
<comment type="caution">
    <text evidence="1">The sequence shown here is derived from an EMBL/GenBank/DDBJ whole genome shotgun (WGS) entry which is preliminary data.</text>
</comment>
<reference evidence="1 2" key="1">
    <citation type="submission" date="2019-05" db="EMBL/GenBank/DDBJ databases">
        <title>Another draft genome of Portunus trituberculatus and its Hox gene families provides insights of decapod evolution.</title>
        <authorList>
            <person name="Jeong J.-H."/>
            <person name="Song I."/>
            <person name="Kim S."/>
            <person name="Choi T."/>
            <person name="Kim D."/>
            <person name="Ryu S."/>
            <person name="Kim W."/>
        </authorList>
    </citation>
    <scope>NUCLEOTIDE SEQUENCE [LARGE SCALE GENOMIC DNA]</scope>
    <source>
        <tissue evidence="1">Muscle</tissue>
    </source>
</reference>
<dbReference type="AlphaFoldDB" id="A0A5B7FSK2"/>
<proteinExistence type="predicted"/>
<evidence type="ECO:0000313" key="2">
    <source>
        <dbReference type="Proteomes" id="UP000324222"/>
    </source>
</evidence>
<name>A0A5B7FSK2_PORTR</name>
<keyword evidence="2" id="KW-1185">Reference proteome</keyword>